<dbReference type="EMBL" id="JAHJDP010000117">
    <property type="protein sequence ID" value="MBU2693215.1"/>
    <property type="molecule type" value="Genomic_DNA"/>
</dbReference>
<feature type="domain" description="PhoU" evidence="8">
    <location>
        <begin position="121"/>
        <end position="204"/>
    </location>
</feature>
<dbReference type="GO" id="GO:0045936">
    <property type="term" value="P:negative regulation of phosphate metabolic process"/>
    <property type="evidence" value="ECO:0007669"/>
    <property type="project" value="InterPro"/>
</dbReference>
<sequence length="231" mass="26171">MPMHLQNEIERLKKMILALSAVVESNVRKAVNSMEKADREAAQEVIAADSEIDRMEVDVEEECLKALALYQPVAVDLRFVIAVLKINNDLERIGDLGVNIAKRATYICNYPTIRAPFEFGELCRKTIDMLRYSLDGLMRMDLERARTVLAIDDEVDAINRQAYAKVFAAMHENPDNAEVLFSYLSASRHLERIADYATNIAEDVIYLINGKIVRHTEISAAWAAEGPEDRR</sequence>
<dbReference type="GO" id="GO:0006817">
    <property type="term" value="P:phosphate ion transport"/>
    <property type="evidence" value="ECO:0007669"/>
    <property type="project" value="UniProtKB-KW"/>
</dbReference>
<reference evidence="9" key="1">
    <citation type="submission" date="2021-05" db="EMBL/GenBank/DDBJ databases">
        <title>Energy efficiency and biological interactions define the core microbiome of deep oligotrophic groundwater.</title>
        <authorList>
            <person name="Mehrshad M."/>
            <person name="Lopez-Fernandez M."/>
            <person name="Bell E."/>
            <person name="Bernier-Latmani R."/>
            <person name="Bertilsson S."/>
            <person name="Dopson M."/>
        </authorList>
    </citation>
    <scope>NUCLEOTIDE SEQUENCE</scope>
    <source>
        <strain evidence="9">Modern_marine.mb.64</strain>
    </source>
</reference>
<comment type="subcellular location">
    <subcellularLocation>
        <location evidence="1 7">Cytoplasm</location>
    </subcellularLocation>
</comment>
<evidence type="ECO:0000256" key="7">
    <source>
        <dbReference type="PIRNR" id="PIRNR003107"/>
    </source>
</evidence>
<evidence type="ECO:0000256" key="5">
    <source>
        <dbReference type="ARBA" id="ARBA00022490"/>
    </source>
</evidence>
<evidence type="ECO:0000256" key="1">
    <source>
        <dbReference type="ARBA" id="ARBA00004496"/>
    </source>
</evidence>
<dbReference type="InterPro" id="IPR028366">
    <property type="entry name" value="PhoU"/>
</dbReference>
<dbReference type="PIRSF" id="PIRSF003107">
    <property type="entry name" value="PhoU"/>
    <property type="match status" value="1"/>
</dbReference>
<dbReference type="FunFam" id="1.20.58.220:FF:000004">
    <property type="entry name" value="Phosphate-specific transport system accessory protein PhoU"/>
    <property type="match status" value="1"/>
</dbReference>
<dbReference type="GO" id="GO:0005737">
    <property type="term" value="C:cytoplasm"/>
    <property type="evidence" value="ECO:0007669"/>
    <property type="project" value="UniProtKB-SubCell"/>
</dbReference>
<protein>
    <recommendedName>
        <fullName evidence="7">Phosphate-specific transport system accessory protein PhoU</fullName>
    </recommendedName>
</protein>
<comment type="function">
    <text evidence="7">Plays a role in the regulation of phosphate uptake.</text>
</comment>
<dbReference type="GO" id="GO:0030643">
    <property type="term" value="P:intracellular phosphate ion homeostasis"/>
    <property type="evidence" value="ECO:0007669"/>
    <property type="project" value="InterPro"/>
</dbReference>
<dbReference type="AlphaFoldDB" id="A0A948RY81"/>
<evidence type="ECO:0000256" key="3">
    <source>
        <dbReference type="ARBA" id="ARBA00011738"/>
    </source>
</evidence>
<dbReference type="SUPFAM" id="SSF109755">
    <property type="entry name" value="PhoU-like"/>
    <property type="match status" value="1"/>
</dbReference>
<evidence type="ECO:0000313" key="10">
    <source>
        <dbReference type="Proteomes" id="UP000777784"/>
    </source>
</evidence>
<feature type="domain" description="PhoU" evidence="8">
    <location>
        <begin position="18"/>
        <end position="103"/>
    </location>
</feature>
<evidence type="ECO:0000256" key="2">
    <source>
        <dbReference type="ARBA" id="ARBA00008107"/>
    </source>
</evidence>
<evidence type="ECO:0000256" key="4">
    <source>
        <dbReference type="ARBA" id="ARBA00022448"/>
    </source>
</evidence>
<accession>A0A948RY81</accession>
<keyword evidence="4 7" id="KW-0813">Transport</keyword>
<keyword evidence="6 7" id="KW-0592">Phosphate transport</keyword>
<organism evidence="9 10">
    <name type="scientific">Eiseniibacteriota bacterium</name>
    <dbReference type="NCBI Taxonomy" id="2212470"/>
    <lineage>
        <taxon>Bacteria</taxon>
        <taxon>Candidatus Eiseniibacteriota</taxon>
    </lineage>
</organism>
<evidence type="ECO:0000259" key="8">
    <source>
        <dbReference type="Pfam" id="PF01895"/>
    </source>
</evidence>
<dbReference type="InterPro" id="IPR038078">
    <property type="entry name" value="PhoU-like_sf"/>
</dbReference>
<dbReference type="Pfam" id="PF01895">
    <property type="entry name" value="PhoU"/>
    <property type="match status" value="2"/>
</dbReference>
<name>A0A948RY81_UNCEI</name>
<evidence type="ECO:0000256" key="6">
    <source>
        <dbReference type="ARBA" id="ARBA00022592"/>
    </source>
</evidence>
<gene>
    <name evidence="9" type="primary">phoU</name>
    <name evidence="9" type="ORF">KJ970_20045</name>
</gene>
<evidence type="ECO:0000313" key="9">
    <source>
        <dbReference type="EMBL" id="MBU2693215.1"/>
    </source>
</evidence>
<dbReference type="PANTHER" id="PTHR42930:SF3">
    <property type="entry name" value="PHOSPHATE-SPECIFIC TRANSPORT SYSTEM ACCESSORY PROTEIN PHOU"/>
    <property type="match status" value="1"/>
</dbReference>
<dbReference type="Proteomes" id="UP000777784">
    <property type="component" value="Unassembled WGS sequence"/>
</dbReference>
<keyword evidence="5 7" id="KW-0963">Cytoplasm</keyword>
<comment type="subunit">
    <text evidence="3 7">Homodimer.</text>
</comment>
<comment type="similarity">
    <text evidence="2 7">Belongs to the PhoU family.</text>
</comment>
<comment type="caution">
    <text evidence="9">The sequence shown here is derived from an EMBL/GenBank/DDBJ whole genome shotgun (WGS) entry which is preliminary data.</text>
</comment>
<dbReference type="NCBIfam" id="TIGR02135">
    <property type="entry name" value="phoU_full"/>
    <property type="match status" value="1"/>
</dbReference>
<dbReference type="Gene3D" id="1.20.58.220">
    <property type="entry name" value="Phosphate transport system protein phou homolog 2, domain 2"/>
    <property type="match status" value="1"/>
</dbReference>
<dbReference type="PANTHER" id="PTHR42930">
    <property type="entry name" value="PHOSPHATE-SPECIFIC TRANSPORT SYSTEM ACCESSORY PROTEIN PHOU"/>
    <property type="match status" value="1"/>
</dbReference>
<dbReference type="InterPro" id="IPR026022">
    <property type="entry name" value="PhoU_dom"/>
</dbReference>
<proteinExistence type="inferred from homology"/>